<dbReference type="RefSeq" id="WP_397556536.1">
    <property type="nucleotide sequence ID" value="NZ_JBIQWL010000004.1"/>
</dbReference>
<keyword evidence="6 8" id="KW-0472">Membrane</keyword>
<dbReference type="InterPro" id="IPR028325">
    <property type="entry name" value="VG_K_chnl"/>
</dbReference>
<keyword evidence="2" id="KW-0813">Transport</keyword>
<feature type="transmembrane region" description="Helical" evidence="8">
    <location>
        <begin position="73"/>
        <end position="96"/>
    </location>
</feature>
<evidence type="ECO:0000313" key="10">
    <source>
        <dbReference type="EMBL" id="MFH8251074.1"/>
    </source>
</evidence>
<dbReference type="PANTHER" id="PTHR11537">
    <property type="entry name" value="VOLTAGE-GATED POTASSIUM CHANNEL"/>
    <property type="match status" value="1"/>
</dbReference>
<name>A0ABW7Q886_9MICO</name>
<dbReference type="Gene3D" id="1.20.5.110">
    <property type="match status" value="1"/>
</dbReference>
<feature type="transmembrane region" description="Helical" evidence="8">
    <location>
        <begin position="117"/>
        <end position="137"/>
    </location>
</feature>
<dbReference type="EMBL" id="JBIQWL010000004">
    <property type="protein sequence ID" value="MFH8251074.1"/>
    <property type="molecule type" value="Genomic_DNA"/>
</dbReference>
<sequence>MPRGPEAVRKWEEITYWPLIIASLLWLIAYSWKSITDAQGELAVVLWTIIGLTYVVFVVDYVVRLFLAKPRGVWFRGHLLDLAIVAIPMLRALRLLRAITSMTFGRHSAGTVLRSRIAIYGAGASLLVIYLCALAVLDVERGAPGANIENFGDAIWWAFVTVATVGYGDYYPVTALGRIWAVGLMAGGIAIVGTVTATVSSYVIEKAAAGRDDDEPATRGQVRGLAQEMTELSGYLKAAKSGEGTDAK</sequence>
<dbReference type="InterPro" id="IPR027359">
    <property type="entry name" value="Volt_channel_dom_sf"/>
</dbReference>
<gene>
    <name evidence="10" type="ORF">ACH3VR_11960</name>
</gene>
<accession>A0ABW7Q886</accession>
<dbReference type="Gene3D" id="1.10.287.70">
    <property type="match status" value="1"/>
</dbReference>
<evidence type="ECO:0000256" key="1">
    <source>
        <dbReference type="ARBA" id="ARBA00004141"/>
    </source>
</evidence>
<feature type="transmembrane region" description="Helical" evidence="8">
    <location>
        <begin position="179"/>
        <end position="204"/>
    </location>
</feature>
<keyword evidence="3 8" id="KW-0812">Transmembrane</keyword>
<feature type="domain" description="Potassium channel" evidence="9">
    <location>
        <begin position="127"/>
        <end position="204"/>
    </location>
</feature>
<evidence type="ECO:0000256" key="7">
    <source>
        <dbReference type="ARBA" id="ARBA00023303"/>
    </source>
</evidence>
<keyword evidence="5" id="KW-0406">Ion transport</keyword>
<keyword evidence="11" id="KW-1185">Reference proteome</keyword>
<dbReference type="PANTHER" id="PTHR11537:SF254">
    <property type="entry name" value="POTASSIUM VOLTAGE-GATED CHANNEL PROTEIN SHAB"/>
    <property type="match status" value="1"/>
</dbReference>
<organism evidence="10 11">
    <name type="scientific">Microbacterium alkaliflavum</name>
    <dbReference type="NCBI Taxonomy" id="3248839"/>
    <lineage>
        <taxon>Bacteria</taxon>
        <taxon>Bacillati</taxon>
        <taxon>Actinomycetota</taxon>
        <taxon>Actinomycetes</taxon>
        <taxon>Micrococcales</taxon>
        <taxon>Microbacteriaceae</taxon>
        <taxon>Microbacterium</taxon>
    </lineage>
</organism>
<dbReference type="GO" id="GO:0034220">
    <property type="term" value="P:monoatomic ion transmembrane transport"/>
    <property type="evidence" value="ECO:0007669"/>
    <property type="project" value="UniProtKB-KW"/>
</dbReference>
<keyword evidence="4 8" id="KW-1133">Transmembrane helix</keyword>
<evidence type="ECO:0000256" key="2">
    <source>
        <dbReference type="ARBA" id="ARBA00022448"/>
    </source>
</evidence>
<evidence type="ECO:0000313" key="11">
    <source>
        <dbReference type="Proteomes" id="UP001610861"/>
    </source>
</evidence>
<dbReference type="Proteomes" id="UP001610861">
    <property type="component" value="Unassembled WGS sequence"/>
</dbReference>
<evidence type="ECO:0000256" key="8">
    <source>
        <dbReference type="SAM" id="Phobius"/>
    </source>
</evidence>
<evidence type="ECO:0000256" key="3">
    <source>
        <dbReference type="ARBA" id="ARBA00022692"/>
    </source>
</evidence>
<evidence type="ECO:0000259" key="9">
    <source>
        <dbReference type="Pfam" id="PF07885"/>
    </source>
</evidence>
<evidence type="ECO:0000256" key="5">
    <source>
        <dbReference type="ARBA" id="ARBA00023065"/>
    </source>
</evidence>
<proteinExistence type="predicted"/>
<keyword evidence="7 10" id="KW-0407">Ion channel</keyword>
<dbReference type="InterPro" id="IPR013099">
    <property type="entry name" value="K_chnl_dom"/>
</dbReference>
<evidence type="ECO:0000256" key="4">
    <source>
        <dbReference type="ARBA" id="ARBA00022989"/>
    </source>
</evidence>
<comment type="caution">
    <text evidence="10">The sequence shown here is derived from an EMBL/GenBank/DDBJ whole genome shotgun (WGS) entry which is preliminary data.</text>
</comment>
<feature type="transmembrane region" description="Helical" evidence="8">
    <location>
        <begin position="14"/>
        <end position="32"/>
    </location>
</feature>
<comment type="subcellular location">
    <subcellularLocation>
        <location evidence="1">Membrane</location>
        <topology evidence="1">Multi-pass membrane protein</topology>
    </subcellularLocation>
</comment>
<reference evidence="10 11" key="1">
    <citation type="submission" date="2024-09" db="EMBL/GenBank/DDBJ databases">
        <authorList>
            <person name="Pan X."/>
        </authorList>
    </citation>
    <scope>NUCLEOTIDE SEQUENCE [LARGE SCALE GENOMIC DNA]</scope>
    <source>
        <strain evidence="10 11">B2969</strain>
    </source>
</reference>
<feature type="transmembrane region" description="Helical" evidence="8">
    <location>
        <begin position="44"/>
        <end position="67"/>
    </location>
</feature>
<dbReference type="SUPFAM" id="SSF81324">
    <property type="entry name" value="Voltage-gated potassium channels"/>
    <property type="match status" value="1"/>
</dbReference>
<evidence type="ECO:0000256" key="6">
    <source>
        <dbReference type="ARBA" id="ARBA00023136"/>
    </source>
</evidence>
<protein>
    <submittedName>
        <fullName evidence="10">Potassium channel family protein</fullName>
    </submittedName>
</protein>
<dbReference type="Gene3D" id="1.20.120.350">
    <property type="entry name" value="Voltage-gated potassium channels. Chain C"/>
    <property type="match status" value="1"/>
</dbReference>
<dbReference type="Pfam" id="PF07885">
    <property type="entry name" value="Ion_trans_2"/>
    <property type="match status" value="1"/>
</dbReference>